<feature type="compositionally biased region" description="Low complexity" evidence="1">
    <location>
        <begin position="34"/>
        <end position="45"/>
    </location>
</feature>
<proteinExistence type="predicted"/>
<feature type="compositionally biased region" description="Polar residues" evidence="1">
    <location>
        <begin position="20"/>
        <end position="33"/>
    </location>
</feature>
<feature type="region of interest" description="Disordered" evidence="1">
    <location>
        <begin position="20"/>
        <end position="45"/>
    </location>
</feature>
<evidence type="ECO:0000313" key="3">
    <source>
        <dbReference type="Proteomes" id="UP000279275"/>
    </source>
</evidence>
<dbReference type="Pfam" id="PF12079">
    <property type="entry name" value="DUF3558"/>
    <property type="match status" value="1"/>
</dbReference>
<keyword evidence="3" id="KW-1185">Reference proteome</keyword>
<dbReference type="InterPro" id="IPR024520">
    <property type="entry name" value="DUF3558"/>
</dbReference>
<comment type="caution">
    <text evidence="2">The sequence shown here is derived from an EMBL/GenBank/DDBJ whole genome shotgun (WGS) entry which is preliminary data.</text>
</comment>
<dbReference type="AlphaFoldDB" id="A0A3M2L2A3"/>
<dbReference type="OrthoDB" id="4550003at2"/>
<gene>
    <name evidence="2" type="ORF">EBN03_28960</name>
</gene>
<name>A0A3M2L2A3_9NOCA</name>
<protein>
    <submittedName>
        <fullName evidence="2">DUF3558 domain-containing protein</fullName>
    </submittedName>
</protein>
<dbReference type="Proteomes" id="UP000279275">
    <property type="component" value="Unassembled WGS sequence"/>
</dbReference>
<accession>A0A3M2L2A3</accession>
<evidence type="ECO:0000313" key="2">
    <source>
        <dbReference type="EMBL" id="RMI28678.1"/>
    </source>
</evidence>
<evidence type="ECO:0000256" key="1">
    <source>
        <dbReference type="SAM" id="MobiDB-lite"/>
    </source>
</evidence>
<organism evidence="2 3">
    <name type="scientific">Nocardia stercoris</name>
    <dbReference type="NCBI Taxonomy" id="2483361"/>
    <lineage>
        <taxon>Bacteria</taxon>
        <taxon>Bacillati</taxon>
        <taxon>Actinomycetota</taxon>
        <taxon>Actinomycetes</taxon>
        <taxon>Mycobacteriales</taxon>
        <taxon>Nocardiaceae</taxon>
        <taxon>Nocardia</taxon>
    </lineage>
</organism>
<reference evidence="2 3" key="1">
    <citation type="submission" date="2018-10" db="EMBL/GenBank/DDBJ databases">
        <title>Isolation from cow dung.</title>
        <authorList>
            <person name="Ling L."/>
        </authorList>
    </citation>
    <scope>NUCLEOTIDE SEQUENCE [LARGE SCALE GENOMIC DNA]</scope>
    <source>
        <strain evidence="2 3">NEAU-LL90</strain>
    </source>
</reference>
<sequence>MIPAVVAVIGALYLSGCSSSNGGTSESNAMPSRTTSGSQQAGTSSAVPAAQFDPCTALTTSFLAAHAWDALPPAPRHESSGGMQWQGCRFVAKASYGFEVQTTNGSLKQIRQKFPAAADLTIGGRNALRYEAQPDNPGGCTVNVEMANGSLYILVDDPDSYAGKAPCETATDIATAVVPLIPAGA</sequence>
<dbReference type="EMBL" id="RFFH01000019">
    <property type="protein sequence ID" value="RMI28678.1"/>
    <property type="molecule type" value="Genomic_DNA"/>
</dbReference>